<accession>A0A914N2K7</accession>
<dbReference type="InterPro" id="IPR003389">
    <property type="entry name" value="Adeno_IVa2"/>
</dbReference>
<evidence type="ECO:0000313" key="3">
    <source>
        <dbReference type="WBParaSite" id="Minc3s03628g34371"/>
    </source>
</evidence>
<proteinExistence type="predicted"/>
<dbReference type="Proteomes" id="UP000887563">
    <property type="component" value="Unplaced"/>
</dbReference>
<sequence>MSVIENNCQLLEKVLPDVLFTVSSTGVTISSPRLITARFVEFDLAGKCKSCKGENVDIDFIVTPKDVTLYCNRLKSEKVVMFDHIYEIPQQCVFRVKSKGKNFNIIHKEPKWNEKDFIKGDDQMTVKEFLSKFSQKNAQVGIDETKENIKNGDLKLKLPFGCIISGPSSTGKSTFVRKLITNSDQLIDPIPKSILYCYGEYNSLVPELQRAGVSVYSGVPPEDLIKKQEQPALVILDDLMYSIDEKYLSELFTKKSHHLNFGIIFITQNLFEKKLKVARQNSMYIVLTRAPNSALAVRNLGVQLFPGRLNYFLDAYRQATSSSNYSYLFIDLHPSSDPTLRLRTNIFKDKESEENYNSLPIIFLPKNSSN</sequence>
<dbReference type="Pfam" id="PF02456">
    <property type="entry name" value="Adeno_IVa2"/>
    <property type="match status" value="1"/>
</dbReference>
<evidence type="ECO:0000313" key="2">
    <source>
        <dbReference type="Proteomes" id="UP000887563"/>
    </source>
</evidence>
<dbReference type="InterPro" id="IPR027417">
    <property type="entry name" value="P-loop_NTPase"/>
</dbReference>
<dbReference type="WBParaSite" id="Minc3s03628g34371">
    <property type="protein sequence ID" value="Minc3s03628g34371"/>
    <property type="gene ID" value="Minc3s03628g34371"/>
</dbReference>
<evidence type="ECO:0000256" key="1">
    <source>
        <dbReference type="ARBA" id="ARBA00022562"/>
    </source>
</evidence>
<dbReference type="GO" id="GO:0019073">
    <property type="term" value="P:viral DNA genome packaging"/>
    <property type="evidence" value="ECO:0007669"/>
    <property type="project" value="InterPro"/>
</dbReference>
<keyword evidence="1" id="KW-1048">Host nucleus</keyword>
<reference evidence="3" key="1">
    <citation type="submission" date="2022-11" db="UniProtKB">
        <authorList>
            <consortium name="WormBaseParasite"/>
        </authorList>
    </citation>
    <scope>IDENTIFICATION</scope>
</reference>
<keyword evidence="2" id="KW-1185">Reference proteome</keyword>
<dbReference type="SUPFAM" id="SSF52540">
    <property type="entry name" value="P-loop containing nucleoside triphosphate hydrolases"/>
    <property type="match status" value="1"/>
</dbReference>
<organism evidence="2 3">
    <name type="scientific">Meloidogyne incognita</name>
    <name type="common">Southern root-knot nematode worm</name>
    <name type="synonym">Oxyuris incognita</name>
    <dbReference type="NCBI Taxonomy" id="6306"/>
    <lineage>
        <taxon>Eukaryota</taxon>
        <taxon>Metazoa</taxon>
        <taxon>Ecdysozoa</taxon>
        <taxon>Nematoda</taxon>
        <taxon>Chromadorea</taxon>
        <taxon>Rhabditida</taxon>
        <taxon>Tylenchina</taxon>
        <taxon>Tylenchomorpha</taxon>
        <taxon>Tylenchoidea</taxon>
        <taxon>Meloidogynidae</taxon>
        <taxon>Meloidogyninae</taxon>
        <taxon>Meloidogyne</taxon>
        <taxon>Meloidogyne incognita group</taxon>
    </lineage>
</organism>
<protein>
    <submittedName>
        <fullName evidence="3">AAA+ ATPase domain-containing protein</fullName>
    </submittedName>
</protein>
<name>A0A914N2K7_MELIC</name>
<dbReference type="AlphaFoldDB" id="A0A914N2K7"/>